<gene>
    <name evidence="2" type="ORF">HZU40_34025</name>
</gene>
<keyword evidence="2" id="KW-0614">Plasmid</keyword>
<evidence type="ECO:0000313" key="3">
    <source>
        <dbReference type="Proteomes" id="UP000515498"/>
    </source>
</evidence>
<organism evidence="2 3">
    <name type="scientific">Mycolicibacterium fluoranthenivorans</name>
    <dbReference type="NCBI Taxonomy" id="258505"/>
    <lineage>
        <taxon>Bacteria</taxon>
        <taxon>Bacillati</taxon>
        <taxon>Actinomycetota</taxon>
        <taxon>Actinomycetes</taxon>
        <taxon>Mycobacteriales</taxon>
        <taxon>Mycobacteriaceae</taxon>
        <taxon>Mycolicibacterium</taxon>
    </lineage>
</organism>
<dbReference type="AlphaFoldDB" id="A0A7G8PQG8"/>
<dbReference type="Proteomes" id="UP000515498">
    <property type="component" value="Plasmid unnamed1"/>
</dbReference>
<dbReference type="EMBL" id="CP059895">
    <property type="protein sequence ID" value="QNJ96584.1"/>
    <property type="molecule type" value="Genomic_DNA"/>
</dbReference>
<geneLocation type="plasmid" evidence="2 3">
    <name>unnamed1</name>
</geneLocation>
<accession>A0A7G8PQG8</accession>
<feature type="domain" description="Acetyl-coenzyme A synthetase N-terminal" evidence="1">
    <location>
        <begin position="1"/>
        <end position="28"/>
    </location>
</feature>
<name>A0A7G8PQG8_9MYCO</name>
<sequence>MYREAAKDRLAFWAKQADRLSWEAPFTTGQAPSRS</sequence>
<evidence type="ECO:0000313" key="2">
    <source>
        <dbReference type="EMBL" id="QNJ96584.1"/>
    </source>
</evidence>
<dbReference type="KEGG" id="mflu:HZU40_34025"/>
<dbReference type="InterPro" id="IPR032387">
    <property type="entry name" value="ACAS_N"/>
</dbReference>
<reference evidence="2 3" key="1">
    <citation type="submission" date="2020-07" db="EMBL/GenBank/DDBJ databases">
        <title>Draft genome sequence of four isobutane-metabolizing strains capable of cometabolically degrading diverse ether contaminants.</title>
        <authorList>
            <person name="Chen W."/>
            <person name="Faulkner N."/>
            <person name="Smith C."/>
            <person name="Hyman M."/>
        </authorList>
    </citation>
    <scope>NUCLEOTIDE SEQUENCE [LARGE SCALE GENOMIC DNA]</scope>
    <source>
        <strain evidence="2 3">2A</strain>
        <plasmid evidence="2 3">unnamed1</plasmid>
    </source>
</reference>
<proteinExistence type="predicted"/>
<protein>
    <recommendedName>
        <fullName evidence="1">Acetyl-coenzyme A synthetase N-terminal domain-containing protein</fullName>
    </recommendedName>
</protein>
<dbReference type="Pfam" id="PF16177">
    <property type="entry name" value="ACAS_N"/>
    <property type="match status" value="1"/>
</dbReference>
<evidence type="ECO:0000259" key="1">
    <source>
        <dbReference type="Pfam" id="PF16177"/>
    </source>
</evidence>